<dbReference type="AlphaFoldDB" id="A0A7D9KBG3"/>
<feature type="region of interest" description="Disordered" evidence="1">
    <location>
        <begin position="64"/>
        <end position="104"/>
    </location>
</feature>
<dbReference type="Proteomes" id="UP001152795">
    <property type="component" value="Unassembled WGS sequence"/>
</dbReference>
<organism evidence="2 3">
    <name type="scientific">Paramuricea clavata</name>
    <name type="common">Red gorgonian</name>
    <name type="synonym">Violescent sea-whip</name>
    <dbReference type="NCBI Taxonomy" id="317549"/>
    <lineage>
        <taxon>Eukaryota</taxon>
        <taxon>Metazoa</taxon>
        <taxon>Cnidaria</taxon>
        <taxon>Anthozoa</taxon>
        <taxon>Octocorallia</taxon>
        <taxon>Malacalcyonacea</taxon>
        <taxon>Plexauridae</taxon>
        <taxon>Paramuricea</taxon>
    </lineage>
</organism>
<feature type="region of interest" description="Disordered" evidence="1">
    <location>
        <begin position="1"/>
        <end position="28"/>
    </location>
</feature>
<accession>A0A7D9KBG3</accession>
<feature type="non-terminal residue" evidence="2">
    <location>
        <position position="104"/>
    </location>
</feature>
<feature type="compositionally biased region" description="Polar residues" evidence="1">
    <location>
        <begin position="78"/>
        <end position="104"/>
    </location>
</feature>
<gene>
    <name evidence="2" type="ORF">PACLA_8A014168</name>
</gene>
<reference evidence="2" key="1">
    <citation type="submission" date="2020-04" db="EMBL/GenBank/DDBJ databases">
        <authorList>
            <person name="Alioto T."/>
            <person name="Alioto T."/>
            <person name="Gomez Garrido J."/>
        </authorList>
    </citation>
    <scope>NUCLEOTIDE SEQUENCE</scope>
    <source>
        <strain evidence="2">A484AB</strain>
    </source>
</reference>
<name>A0A7D9KBG3_PARCT</name>
<feature type="compositionally biased region" description="Basic and acidic residues" evidence="1">
    <location>
        <begin position="1"/>
        <end position="10"/>
    </location>
</feature>
<proteinExistence type="predicted"/>
<comment type="caution">
    <text evidence="2">The sequence shown here is derived from an EMBL/GenBank/DDBJ whole genome shotgun (WGS) entry which is preliminary data.</text>
</comment>
<evidence type="ECO:0000313" key="3">
    <source>
        <dbReference type="Proteomes" id="UP001152795"/>
    </source>
</evidence>
<evidence type="ECO:0000256" key="1">
    <source>
        <dbReference type="SAM" id="MobiDB-lite"/>
    </source>
</evidence>
<dbReference type="EMBL" id="CACRXK020033607">
    <property type="protein sequence ID" value="CAB4043942.1"/>
    <property type="molecule type" value="Genomic_DNA"/>
</dbReference>
<keyword evidence="3" id="KW-1185">Reference proteome</keyword>
<evidence type="ECO:0000313" key="2">
    <source>
        <dbReference type="EMBL" id="CAB4043942.1"/>
    </source>
</evidence>
<protein>
    <submittedName>
        <fullName evidence="2">Uncharacterized protein</fullName>
    </submittedName>
</protein>
<sequence length="104" mass="11614">MDQSHDDENKISAGENSTNSKKVENLDSPQFQEMVRGFVVEKELLEKRHKDEIEKLKENFSKKENILSESHGGGQVHGESSQFGHSSSTMVGQSMQSQMMANGT</sequence>